<dbReference type="SUPFAM" id="SSF55874">
    <property type="entry name" value="ATPase domain of HSP90 chaperone/DNA topoisomerase II/histidine kinase"/>
    <property type="match status" value="1"/>
</dbReference>
<evidence type="ECO:0000256" key="5">
    <source>
        <dbReference type="ARBA" id="ARBA00022679"/>
    </source>
</evidence>
<dbReference type="SMART" id="SM00387">
    <property type="entry name" value="HATPase_c"/>
    <property type="match status" value="1"/>
</dbReference>
<dbReference type="SUPFAM" id="SSF47384">
    <property type="entry name" value="Homodimeric domain of signal transducing histidine kinase"/>
    <property type="match status" value="1"/>
</dbReference>
<reference evidence="13 14" key="1">
    <citation type="submission" date="2017-05" db="EMBL/GenBank/DDBJ databases">
        <title>High clonality and local adaptation shapes Vibrionaceae linages within an endangered oasis.</title>
        <authorList>
            <person name="Vazquez-Rosas-Landa M."/>
        </authorList>
    </citation>
    <scope>NUCLEOTIDE SEQUENCE [LARGE SCALE GENOMIC DNA]</scope>
    <source>
        <strain evidence="13 14">P46_P4S1P180</strain>
    </source>
</reference>
<name>A0A7X4WEN9_9GAMM</name>
<accession>A0A7X4WEN9</accession>
<dbReference type="PROSITE" id="PS50885">
    <property type="entry name" value="HAMP"/>
    <property type="match status" value="1"/>
</dbReference>
<dbReference type="AlphaFoldDB" id="A0A7X4WEN9"/>
<dbReference type="InterPro" id="IPR003661">
    <property type="entry name" value="HisK_dim/P_dom"/>
</dbReference>
<dbReference type="InterPro" id="IPR003660">
    <property type="entry name" value="HAMP_dom"/>
</dbReference>
<dbReference type="GO" id="GO:0000156">
    <property type="term" value="F:phosphorelay response regulator activity"/>
    <property type="evidence" value="ECO:0007669"/>
    <property type="project" value="TreeGrafter"/>
</dbReference>
<sequence>MARISKMSLSMRMLLLVFLPLWGLSAASIGIGTYYVVEQQTRKLKDDIKLIARAIRVPIGEAIEQGDLATVQRTLDAVFTLGQVYGASVYNKEGERVAAAGIARIDTEDSPIAEKLLEVGRDSNAYQRQAGRKVYSHFVPVTDEGGQISSLVEVTRRASDFSASIDRLSYWAWGIWGLLGLLTLVIVQLGHRQAVGRDVSQLTQMMADIGRGQLGLRAPQSGTYELAAISQALNRMLDDMVTAQAEIAAHQAHETSLNQRLERNERMATLGRFVSGIAHELGAPLNVIDGRARRLSRSVEGDAPQYELTAIRGQVHRLTRIVRQLLDFSRTSSQKQSTQLKSLITHVIDSLRHEQTDNPPLIAVNVPDMKYVCIDPDLFELAIINLLRNACQAATERVGIDYLEEAGGWSLLIWDDGHGIPPEMDLQQLVEPFFTTKPKGQGTGLGLAIAHNVVNDHGGELSLSRSQQGGVLVSLHFSKDACA</sequence>
<dbReference type="CDD" id="cd00082">
    <property type="entry name" value="HisKA"/>
    <property type="match status" value="1"/>
</dbReference>
<dbReference type="InterPro" id="IPR004358">
    <property type="entry name" value="Sig_transdc_His_kin-like_C"/>
</dbReference>
<keyword evidence="7" id="KW-0418">Kinase</keyword>
<dbReference type="GO" id="GO:0000155">
    <property type="term" value="F:phosphorelay sensor kinase activity"/>
    <property type="evidence" value="ECO:0007669"/>
    <property type="project" value="InterPro"/>
</dbReference>
<gene>
    <name evidence="13" type="ORF">CAG72_17675</name>
</gene>
<keyword evidence="8" id="KW-0067">ATP-binding</keyword>
<evidence type="ECO:0000259" key="11">
    <source>
        <dbReference type="PROSITE" id="PS50109"/>
    </source>
</evidence>
<evidence type="ECO:0000256" key="2">
    <source>
        <dbReference type="ARBA" id="ARBA00004370"/>
    </source>
</evidence>
<keyword evidence="5" id="KW-0808">Transferase</keyword>
<keyword evidence="4" id="KW-0597">Phosphoprotein</keyword>
<keyword evidence="6" id="KW-0547">Nucleotide-binding</keyword>
<dbReference type="Proteomes" id="UP000465712">
    <property type="component" value="Unassembled WGS sequence"/>
</dbReference>
<evidence type="ECO:0000256" key="7">
    <source>
        <dbReference type="ARBA" id="ARBA00022777"/>
    </source>
</evidence>
<feature type="domain" description="HAMP" evidence="12">
    <location>
        <begin position="193"/>
        <end position="245"/>
    </location>
</feature>
<dbReference type="PROSITE" id="PS50109">
    <property type="entry name" value="HIS_KIN"/>
    <property type="match status" value="1"/>
</dbReference>
<evidence type="ECO:0000256" key="4">
    <source>
        <dbReference type="ARBA" id="ARBA00022553"/>
    </source>
</evidence>
<evidence type="ECO:0000256" key="9">
    <source>
        <dbReference type="ARBA" id="ARBA00023012"/>
    </source>
</evidence>
<dbReference type="Gene3D" id="3.30.565.10">
    <property type="entry name" value="Histidine kinase-like ATPase, C-terminal domain"/>
    <property type="match status" value="1"/>
</dbReference>
<keyword evidence="10" id="KW-1133">Transmembrane helix</keyword>
<evidence type="ECO:0000256" key="1">
    <source>
        <dbReference type="ARBA" id="ARBA00000085"/>
    </source>
</evidence>
<feature type="domain" description="Histidine kinase" evidence="11">
    <location>
        <begin position="276"/>
        <end position="481"/>
    </location>
</feature>
<dbReference type="EC" id="2.7.13.3" evidence="3"/>
<dbReference type="GO" id="GO:0007234">
    <property type="term" value="P:osmosensory signaling via phosphorelay pathway"/>
    <property type="evidence" value="ECO:0007669"/>
    <property type="project" value="TreeGrafter"/>
</dbReference>
<dbReference type="PANTHER" id="PTHR42878">
    <property type="entry name" value="TWO-COMPONENT HISTIDINE KINASE"/>
    <property type="match status" value="1"/>
</dbReference>
<comment type="catalytic activity">
    <reaction evidence="1">
        <text>ATP + protein L-histidine = ADP + protein N-phospho-L-histidine.</text>
        <dbReference type="EC" id="2.7.13.3"/>
    </reaction>
</comment>
<organism evidence="13 14">
    <name type="scientific">Photobacterium halotolerans</name>
    <dbReference type="NCBI Taxonomy" id="265726"/>
    <lineage>
        <taxon>Bacteria</taxon>
        <taxon>Pseudomonadati</taxon>
        <taxon>Pseudomonadota</taxon>
        <taxon>Gammaproteobacteria</taxon>
        <taxon>Vibrionales</taxon>
        <taxon>Vibrionaceae</taxon>
        <taxon>Photobacterium</taxon>
    </lineage>
</organism>
<dbReference type="InterPro" id="IPR036097">
    <property type="entry name" value="HisK_dim/P_sf"/>
</dbReference>
<dbReference type="InterPro" id="IPR005467">
    <property type="entry name" value="His_kinase_dom"/>
</dbReference>
<proteinExistence type="predicted"/>
<dbReference type="GO" id="GO:0016020">
    <property type="term" value="C:membrane"/>
    <property type="evidence" value="ECO:0007669"/>
    <property type="project" value="UniProtKB-SubCell"/>
</dbReference>
<dbReference type="GO" id="GO:0005524">
    <property type="term" value="F:ATP binding"/>
    <property type="evidence" value="ECO:0007669"/>
    <property type="project" value="UniProtKB-KW"/>
</dbReference>
<dbReference type="Pfam" id="PF02518">
    <property type="entry name" value="HATPase_c"/>
    <property type="match status" value="1"/>
</dbReference>
<dbReference type="CDD" id="cd06225">
    <property type="entry name" value="HAMP"/>
    <property type="match status" value="1"/>
</dbReference>
<dbReference type="InterPro" id="IPR003594">
    <property type="entry name" value="HATPase_dom"/>
</dbReference>
<comment type="subcellular location">
    <subcellularLocation>
        <location evidence="2">Membrane</location>
    </subcellularLocation>
</comment>
<dbReference type="RefSeq" id="WP_161446469.1">
    <property type="nucleotide sequence ID" value="NZ_WXWW01000255.1"/>
</dbReference>
<dbReference type="EMBL" id="WXWW01000255">
    <property type="protein sequence ID" value="NAW67027.1"/>
    <property type="molecule type" value="Genomic_DNA"/>
</dbReference>
<keyword evidence="10" id="KW-0812">Transmembrane</keyword>
<dbReference type="InterPro" id="IPR050351">
    <property type="entry name" value="BphY/WalK/GraS-like"/>
</dbReference>
<evidence type="ECO:0000256" key="3">
    <source>
        <dbReference type="ARBA" id="ARBA00012438"/>
    </source>
</evidence>
<dbReference type="GO" id="GO:0030295">
    <property type="term" value="F:protein kinase activator activity"/>
    <property type="evidence" value="ECO:0007669"/>
    <property type="project" value="TreeGrafter"/>
</dbReference>
<dbReference type="InterPro" id="IPR036890">
    <property type="entry name" value="HATPase_C_sf"/>
</dbReference>
<evidence type="ECO:0000256" key="10">
    <source>
        <dbReference type="SAM" id="Phobius"/>
    </source>
</evidence>
<evidence type="ECO:0000256" key="8">
    <source>
        <dbReference type="ARBA" id="ARBA00022840"/>
    </source>
</evidence>
<dbReference type="Gene3D" id="1.10.287.130">
    <property type="match status" value="1"/>
</dbReference>
<evidence type="ECO:0000313" key="14">
    <source>
        <dbReference type="Proteomes" id="UP000465712"/>
    </source>
</evidence>
<keyword evidence="10" id="KW-0472">Membrane</keyword>
<dbReference type="PRINTS" id="PR00344">
    <property type="entry name" value="BCTRLSENSOR"/>
</dbReference>
<feature type="transmembrane region" description="Helical" evidence="10">
    <location>
        <begin position="170"/>
        <end position="187"/>
    </location>
</feature>
<dbReference type="Pfam" id="PF00672">
    <property type="entry name" value="HAMP"/>
    <property type="match status" value="1"/>
</dbReference>
<dbReference type="Pfam" id="PF00512">
    <property type="entry name" value="HisKA"/>
    <property type="match status" value="1"/>
</dbReference>
<keyword evidence="9" id="KW-0902">Two-component regulatory system</keyword>
<evidence type="ECO:0000256" key="6">
    <source>
        <dbReference type="ARBA" id="ARBA00022741"/>
    </source>
</evidence>
<dbReference type="CDD" id="cd00075">
    <property type="entry name" value="HATPase"/>
    <property type="match status" value="1"/>
</dbReference>
<comment type="caution">
    <text evidence="13">The sequence shown here is derived from an EMBL/GenBank/DDBJ whole genome shotgun (WGS) entry which is preliminary data.</text>
</comment>
<dbReference type="Gene3D" id="6.10.340.10">
    <property type="match status" value="1"/>
</dbReference>
<dbReference type="PANTHER" id="PTHR42878:SF7">
    <property type="entry name" value="SENSOR HISTIDINE KINASE GLRK"/>
    <property type="match status" value="1"/>
</dbReference>
<evidence type="ECO:0000259" key="12">
    <source>
        <dbReference type="PROSITE" id="PS50885"/>
    </source>
</evidence>
<protein>
    <recommendedName>
        <fullName evidence="3">histidine kinase</fullName>
        <ecNumber evidence="3">2.7.13.3</ecNumber>
    </recommendedName>
</protein>
<evidence type="ECO:0000313" key="13">
    <source>
        <dbReference type="EMBL" id="NAW67027.1"/>
    </source>
</evidence>
<dbReference type="SMART" id="SM00304">
    <property type="entry name" value="HAMP"/>
    <property type="match status" value="1"/>
</dbReference>
<dbReference type="SMART" id="SM00388">
    <property type="entry name" value="HisKA"/>
    <property type="match status" value="1"/>
</dbReference>